<dbReference type="SUPFAM" id="SSF50129">
    <property type="entry name" value="GroES-like"/>
    <property type="match status" value="1"/>
</dbReference>
<dbReference type="SUPFAM" id="SSF51735">
    <property type="entry name" value="NAD(P)-binding Rossmann-fold domains"/>
    <property type="match status" value="1"/>
</dbReference>
<dbReference type="GO" id="GO:0016651">
    <property type="term" value="F:oxidoreductase activity, acting on NAD(P)H"/>
    <property type="evidence" value="ECO:0007669"/>
    <property type="project" value="InterPro"/>
</dbReference>
<protein>
    <submittedName>
        <fullName evidence="2">Chaperonin 10-like protein</fullName>
    </submittedName>
</protein>
<evidence type="ECO:0000313" key="2">
    <source>
        <dbReference type="EMBL" id="TFK36722.1"/>
    </source>
</evidence>
<accession>A0A5C3LV81</accession>
<proteinExistence type="predicted"/>
<dbReference type="CDD" id="cd08249">
    <property type="entry name" value="enoyl_reductase_like"/>
    <property type="match status" value="1"/>
</dbReference>
<keyword evidence="3" id="KW-1185">Reference proteome</keyword>
<dbReference type="Gene3D" id="3.40.50.720">
    <property type="entry name" value="NAD(P)-binding Rossmann-like Domain"/>
    <property type="match status" value="1"/>
</dbReference>
<dbReference type="Pfam" id="PF00107">
    <property type="entry name" value="ADH_zinc_N"/>
    <property type="match status" value="1"/>
</dbReference>
<dbReference type="STRING" id="68775.A0A5C3LV81"/>
<dbReference type="InterPro" id="IPR011032">
    <property type="entry name" value="GroES-like_sf"/>
</dbReference>
<dbReference type="AlphaFoldDB" id="A0A5C3LV81"/>
<evidence type="ECO:0000313" key="3">
    <source>
        <dbReference type="Proteomes" id="UP000308652"/>
    </source>
</evidence>
<dbReference type="InterPro" id="IPR047122">
    <property type="entry name" value="Trans-enoyl_RdTase-like"/>
</dbReference>
<dbReference type="InterPro" id="IPR020843">
    <property type="entry name" value="ER"/>
</dbReference>
<dbReference type="PANTHER" id="PTHR45348:SF2">
    <property type="entry name" value="ZINC-TYPE ALCOHOL DEHYDROGENASE-LIKE PROTEIN C2E1P3.01"/>
    <property type="match status" value="1"/>
</dbReference>
<dbReference type="PANTHER" id="PTHR45348">
    <property type="entry name" value="HYPOTHETICAL OXIDOREDUCTASE (EUROFUNG)"/>
    <property type="match status" value="1"/>
</dbReference>
<dbReference type="InterPro" id="IPR036291">
    <property type="entry name" value="NAD(P)-bd_dom_sf"/>
</dbReference>
<gene>
    <name evidence="2" type="ORF">BDQ12DRAFT_654077</name>
</gene>
<dbReference type="Pfam" id="PF08240">
    <property type="entry name" value="ADH_N"/>
    <property type="match status" value="1"/>
</dbReference>
<dbReference type="InterPro" id="IPR013154">
    <property type="entry name" value="ADH-like_N"/>
</dbReference>
<evidence type="ECO:0000259" key="1">
    <source>
        <dbReference type="SMART" id="SM00829"/>
    </source>
</evidence>
<name>A0A5C3LV81_9AGAR</name>
<organism evidence="2 3">
    <name type="scientific">Crucibulum laeve</name>
    <dbReference type="NCBI Taxonomy" id="68775"/>
    <lineage>
        <taxon>Eukaryota</taxon>
        <taxon>Fungi</taxon>
        <taxon>Dikarya</taxon>
        <taxon>Basidiomycota</taxon>
        <taxon>Agaricomycotina</taxon>
        <taxon>Agaricomycetes</taxon>
        <taxon>Agaricomycetidae</taxon>
        <taxon>Agaricales</taxon>
        <taxon>Agaricineae</taxon>
        <taxon>Nidulariaceae</taxon>
        <taxon>Crucibulum</taxon>
    </lineage>
</organism>
<feature type="domain" description="Enoyl reductase (ER)" evidence="1">
    <location>
        <begin position="14"/>
        <end position="340"/>
    </location>
</feature>
<sequence>MSTPTIQKALLLDSKFGNFVVQDSSVPKPGTGELLVKVKSAALNPVDWMIQKYGIIFEEYPAILGVDGAGEIVEIGDDVSQWKIGDRVFFQGIFENKGGSFQQYIVASAYHAARIPERFSFDDVASIPLGLATAYIGLYNKKPYGLEFESPVLRSSQGKYSGTPLVVFGGGSSVGQYALQLANASGFSPIITTASEKHTDYLKSLGATHVIDRHISSSALSSEILKITDKPITAIYDAISTKETQQDAHTILAPGGTIALVCPPALEASDGKTFISLFAARNLPQNSALLENMYTALTQWVEEGIIKPNRIEVLPNGLAGITDGLKRLENKEISGLKLIAHP</sequence>
<dbReference type="Gene3D" id="3.90.180.10">
    <property type="entry name" value="Medium-chain alcohol dehydrogenases, catalytic domain"/>
    <property type="match status" value="1"/>
</dbReference>
<dbReference type="InterPro" id="IPR013149">
    <property type="entry name" value="ADH-like_C"/>
</dbReference>
<dbReference type="Proteomes" id="UP000308652">
    <property type="component" value="Unassembled WGS sequence"/>
</dbReference>
<dbReference type="OrthoDB" id="3233595at2759"/>
<dbReference type="EMBL" id="ML213612">
    <property type="protein sequence ID" value="TFK36722.1"/>
    <property type="molecule type" value="Genomic_DNA"/>
</dbReference>
<dbReference type="SMART" id="SM00829">
    <property type="entry name" value="PKS_ER"/>
    <property type="match status" value="1"/>
</dbReference>
<reference evidence="2 3" key="1">
    <citation type="journal article" date="2019" name="Nat. Ecol. Evol.">
        <title>Megaphylogeny resolves global patterns of mushroom evolution.</title>
        <authorList>
            <person name="Varga T."/>
            <person name="Krizsan K."/>
            <person name="Foldi C."/>
            <person name="Dima B."/>
            <person name="Sanchez-Garcia M."/>
            <person name="Sanchez-Ramirez S."/>
            <person name="Szollosi G.J."/>
            <person name="Szarkandi J.G."/>
            <person name="Papp V."/>
            <person name="Albert L."/>
            <person name="Andreopoulos W."/>
            <person name="Angelini C."/>
            <person name="Antonin V."/>
            <person name="Barry K.W."/>
            <person name="Bougher N.L."/>
            <person name="Buchanan P."/>
            <person name="Buyck B."/>
            <person name="Bense V."/>
            <person name="Catcheside P."/>
            <person name="Chovatia M."/>
            <person name="Cooper J."/>
            <person name="Damon W."/>
            <person name="Desjardin D."/>
            <person name="Finy P."/>
            <person name="Geml J."/>
            <person name="Haridas S."/>
            <person name="Hughes K."/>
            <person name="Justo A."/>
            <person name="Karasinski D."/>
            <person name="Kautmanova I."/>
            <person name="Kiss B."/>
            <person name="Kocsube S."/>
            <person name="Kotiranta H."/>
            <person name="LaButti K.M."/>
            <person name="Lechner B.E."/>
            <person name="Liimatainen K."/>
            <person name="Lipzen A."/>
            <person name="Lukacs Z."/>
            <person name="Mihaltcheva S."/>
            <person name="Morgado L.N."/>
            <person name="Niskanen T."/>
            <person name="Noordeloos M.E."/>
            <person name="Ohm R.A."/>
            <person name="Ortiz-Santana B."/>
            <person name="Ovrebo C."/>
            <person name="Racz N."/>
            <person name="Riley R."/>
            <person name="Savchenko A."/>
            <person name="Shiryaev A."/>
            <person name="Soop K."/>
            <person name="Spirin V."/>
            <person name="Szebenyi C."/>
            <person name="Tomsovsky M."/>
            <person name="Tulloss R.E."/>
            <person name="Uehling J."/>
            <person name="Grigoriev I.V."/>
            <person name="Vagvolgyi C."/>
            <person name="Papp T."/>
            <person name="Martin F.M."/>
            <person name="Miettinen O."/>
            <person name="Hibbett D.S."/>
            <person name="Nagy L.G."/>
        </authorList>
    </citation>
    <scope>NUCLEOTIDE SEQUENCE [LARGE SCALE GENOMIC DNA]</scope>
    <source>
        <strain evidence="2 3">CBS 166.37</strain>
    </source>
</reference>